<protein>
    <submittedName>
        <fullName evidence="7">MFS transporter</fullName>
    </submittedName>
</protein>
<evidence type="ECO:0000313" key="7">
    <source>
        <dbReference type="EMBL" id="AUX94121.1"/>
    </source>
</evidence>
<evidence type="ECO:0000259" key="6">
    <source>
        <dbReference type="PROSITE" id="PS50850"/>
    </source>
</evidence>
<feature type="transmembrane region" description="Helical" evidence="5">
    <location>
        <begin position="331"/>
        <end position="355"/>
    </location>
</feature>
<proteinExistence type="predicted"/>
<feature type="transmembrane region" description="Helical" evidence="5">
    <location>
        <begin position="21"/>
        <end position="38"/>
    </location>
</feature>
<keyword evidence="4 5" id="KW-0472">Membrane</keyword>
<keyword evidence="2 5" id="KW-0812">Transmembrane</keyword>
<evidence type="ECO:0000256" key="5">
    <source>
        <dbReference type="SAM" id="Phobius"/>
    </source>
</evidence>
<evidence type="ECO:0000256" key="1">
    <source>
        <dbReference type="ARBA" id="ARBA00004141"/>
    </source>
</evidence>
<dbReference type="EMBL" id="CP026377">
    <property type="protein sequence ID" value="AUX94121.1"/>
    <property type="molecule type" value="Genomic_DNA"/>
</dbReference>
<dbReference type="RefSeq" id="WP_104957955.1">
    <property type="nucleotide sequence ID" value="NZ_CP026377.1"/>
</dbReference>
<evidence type="ECO:0000256" key="2">
    <source>
        <dbReference type="ARBA" id="ARBA00022692"/>
    </source>
</evidence>
<dbReference type="Pfam" id="PF07690">
    <property type="entry name" value="MFS_1"/>
    <property type="match status" value="1"/>
</dbReference>
<feature type="transmembrane region" description="Helical" evidence="5">
    <location>
        <begin position="82"/>
        <end position="100"/>
    </location>
</feature>
<feature type="transmembrane region" description="Helical" evidence="5">
    <location>
        <begin position="243"/>
        <end position="263"/>
    </location>
</feature>
<evidence type="ECO:0000256" key="3">
    <source>
        <dbReference type="ARBA" id="ARBA00022989"/>
    </source>
</evidence>
<gene>
    <name evidence="7" type="ORF">C2E15_14240</name>
</gene>
<dbReference type="InterPro" id="IPR020846">
    <property type="entry name" value="MFS_dom"/>
</dbReference>
<dbReference type="SUPFAM" id="SSF103473">
    <property type="entry name" value="MFS general substrate transporter"/>
    <property type="match status" value="1"/>
</dbReference>
<feature type="domain" description="Major facilitator superfamily (MFS) profile" evidence="6">
    <location>
        <begin position="16"/>
        <end position="384"/>
    </location>
</feature>
<keyword evidence="3 5" id="KW-1133">Transmembrane helix</keyword>
<feature type="transmembrane region" description="Helical" evidence="5">
    <location>
        <begin position="50"/>
        <end position="75"/>
    </location>
</feature>
<reference evidence="7 8" key="1">
    <citation type="submission" date="2018-01" db="EMBL/GenBank/DDBJ databases">
        <title>Complete and assembled Genome of Pantoea gaviniae DSM22758T.</title>
        <authorList>
            <person name="Stevens M.J.A."/>
            <person name="Zurfluh K."/>
            <person name="Stephan R."/>
        </authorList>
    </citation>
    <scope>NUCLEOTIDE SEQUENCE [LARGE SCALE GENOMIC DNA]</scope>
    <source>
        <strain evidence="7 8">DSM 22758</strain>
    </source>
</reference>
<feature type="transmembrane region" description="Helical" evidence="5">
    <location>
        <begin position="275"/>
        <end position="292"/>
    </location>
</feature>
<dbReference type="CDD" id="cd17393">
    <property type="entry name" value="MFS_MosC_like"/>
    <property type="match status" value="1"/>
</dbReference>
<feature type="transmembrane region" description="Helical" evidence="5">
    <location>
        <begin position="145"/>
        <end position="166"/>
    </location>
</feature>
<dbReference type="PANTHER" id="PTHR23514">
    <property type="entry name" value="BYPASS OF STOP CODON PROTEIN 6"/>
    <property type="match status" value="1"/>
</dbReference>
<dbReference type="AlphaFoldDB" id="A0A2L0IHS5"/>
<feature type="transmembrane region" description="Helical" evidence="5">
    <location>
        <begin position="172"/>
        <end position="191"/>
    </location>
</feature>
<sequence>MTSAEAGQALKSQTAAQMATRMIFLVAGIGMSTWAPLVPYAKDRLAVSDAALGGLLLFLGLGSLIAMPLTGALVGKQGCKRVILTSSTLLLVLLPLMATLSSPVTLAIVLMLFGAAIGTLDVAMNIQAVEVEKASGRTMMSGFHGFYSVGGIVGAGLVSALLWLGLSPLQSVLFVLLLLALLLLGSQRWLLTERMHQSDTPLFVLPRGWVLFLGLLCFILFLTEGAVLDWSALLLTQERGLPAAQAGLGYAVFSVAMSIGRLTGDRIVNRFSNRAVLTGGCLCAALGVLLLIGVDSAAIALCSFLLIGFGAANTVPILFSAAGRQTVMPVNLAISAMTTIGYAGILAGPALIGFVAHGFSLVTAFAAIVVLLVAVAASARLVTR</sequence>
<dbReference type="Proteomes" id="UP000238365">
    <property type="component" value="Chromosome"/>
</dbReference>
<feature type="transmembrane region" description="Helical" evidence="5">
    <location>
        <begin position="361"/>
        <end position="382"/>
    </location>
</feature>
<comment type="subcellular location">
    <subcellularLocation>
        <location evidence="1">Membrane</location>
        <topology evidence="1">Multi-pass membrane protein</topology>
    </subcellularLocation>
</comment>
<feature type="transmembrane region" description="Helical" evidence="5">
    <location>
        <begin position="106"/>
        <end position="124"/>
    </location>
</feature>
<keyword evidence="8" id="KW-1185">Reference proteome</keyword>
<dbReference type="InterPro" id="IPR036259">
    <property type="entry name" value="MFS_trans_sf"/>
</dbReference>
<dbReference type="KEGG" id="pgz:C2E15_14240"/>
<dbReference type="InterPro" id="IPR051788">
    <property type="entry name" value="MFS_Transporter"/>
</dbReference>
<feature type="transmembrane region" description="Helical" evidence="5">
    <location>
        <begin position="203"/>
        <end position="223"/>
    </location>
</feature>
<evidence type="ECO:0000313" key="8">
    <source>
        <dbReference type="Proteomes" id="UP000238365"/>
    </source>
</evidence>
<dbReference type="GO" id="GO:0016020">
    <property type="term" value="C:membrane"/>
    <property type="evidence" value="ECO:0007669"/>
    <property type="project" value="UniProtKB-SubCell"/>
</dbReference>
<organism evidence="7 8">
    <name type="scientific">Mixta gaviniae</name>
    <dbReference type="NCBI Taxonomy" id="665914"/>
    <lineage>
        <taxon>Bacteria</taxon>
        <taxon>Pseudomonadati</taxon>
        <taxon>Pseudomonadota</taxon>
        <taxon>Gammaproteobacteria</taxon>
        <taxon>Enterobacterales</taxon>
        <taxon>Erwiniaceae</taxon>
        <taxon>Mixta</taxon>
    </lineage>
</organism>
<evidence type="ECO:0000256" key="4">
    <source>
        <dbReference type="ARBA" id="ARBA00023136"/>
    </source>
</evidence>
<dbReference type="InterPro" id="IPR011701">
    <property type="entry name" value="MFS"/>
</dbReference>
<dbReference type="Gene3D" id="1.20.1250.20">
    <property type="entry name" value="MFS general substrate transporter like domains"/>
    <property type="match status" value="2"/>
</dbReference>
<accession>A0A2L0IHS5</accession>
<dbReference type="PANTHER" id="PTHR23514:SF13">
    <property type="entry name" value="INNER MEMBRANE PROTEIN YBJJ"/>
    <property type="match status" value="1"/>
</dbReference>
<dbReference type="GO" id="GO:0022857">
    <property type="term" value="F:transmembrane transporter activity"/>
    <property type="evidence" value="ECO:0007669"/>
    <property type="project" value="InterPro"/>
</dbReference>
<name>A0A2L0IHS5_9GAMM</name>
<dbReference type="PROSITE" id="PS50850">
    <property type="entry name" value="MFS"/>
    <property type="match status" value="1"/>
</dbReference>
<feature type="transmembrane region" description="Helical" evidence="5">
    <location>
        <begin position="298"/>
        <end position="319"/>
    </location>
</feature>